<accession>A0A150GZ04</accession>
<dbReference type="PANTHER" id="PTHR40903:SF1">
    <property type="entry name" value="HYPHALLY REGULATED CELL WALL PROTEIN 3"/>
    <property type="match status" value="1"/>
</dbReference>
<dbReference type="OrthoDB" id="10604362at2759"/>
<feature type="region of interest" description="Disordered" evidence="1">
    <location>
        <begin position="820"/>
        <end position="857"/>
    </location>
</feature>
<organism evidence="2 3">
    <name type="scientific">Gonium pectorale</name>
    <name type="common">Green alga</name>
    <dbReference type="NCBI Taxonomy" id="33097"/>
    <lineage>
        <taxon>Eukaryota</taxon>
        <taxon>Viridiplantae</taxon>
        <taxon>Chlorophyta</taxon>
        <taxon>core chlorophytes</taxon>
        <taxon>Chlorophyceae</taxon>
        <taxon>CS clade</taxon>
        <taxon>Chlamydomonadales</taxon>
        <taxon>Volvocaceae</taxon>
        <taxon>Gonium</taxon>
    </lineage>
</organism>
<feature type="compositionally biased region" description="Pro residues" evidence="1">
    <location>
        <begin position="981"/>
        <end position="998"/>
    </location>
</feature>
<keyword evidence="3" id="KW-1185">Reference proteome</keyword>
<proteinExistence type="predicted"/>
<name>A0A150GZ04_GONPE</name>
<comment type="caution">
    <text evidence="2">The sequence shown here is derived from an EMBL/GenBank/DDBJ whole genome shotgun (WGS) entry which is preliminary data.</text>
</comment>
<feature type="region of interest" description="Disordered" evidence="1">
    <location>
        <begin position="506"/>
        <end position="568"/>
    </location>
</feature>
<feature type="compositionally biased region" description="Gly residues" evidence="1">
    <location>
        <begin position="517"/>
        <end position="545"/>
    </location>
</feature>
<dbReference type="PANTHER" id="PTHR40903">
    <property type="entry name" value="GLYCINE-RICH CELL WALL STRUCTURAL PROTEIN 1-LIKE"/>
    <property type="match status" value="1"/>
</dbReference>
<dbReference type="EMBL" id="LSYV01000004">
    <property type="protein sequence ID" value="KXZ55061.1"/>
    <property type="molecule type" value="Genomic_DNA"/>
</dbReference>
<evidence type="ECO:0000313" key="2">
    <source>
        <dbReference type="EMBL" id="KXZ55061.1"/>
    </source>
</evidence>
<feature type="region of interest" description="Disordered" evidence="1">
    <location>
        <begin position="972"/>
        <end position="1002"/>
    </location>
</feature>
<feature type="region of interest" description="Disordered" evidence="1">
    <location>
        <begin position="667"/>
        <end position="738"/>
    </location>
</feature>
<feature type="region of interest" description="Disordered" evidence="1">
    <location>
        <begin position="393"/>
        <end position="417"/>
    </location>
</feature>
<gene>
    <name evidence="2" type="ORF">GPECTOR_3g219</name>
</gene>
<dbReference type="Proteomes" id="UP000075714">
    <property type="component" value="Unassembled WGS sequence"/>
</dbReference>
<feature type="compositionally biased region" description="Low complexity" evidence="1">
    <location>
        <begin position="837"/>
        <end position="848"/>
    </location>
</feature>
<reference evidence="3" key="1">
    <citation type="journal article" date="2016" name="Nat. Commun.">
        <title>The Gonium pectorale genome demonstrates co-option of cell cycle regulation during the evolution of multicellularity.</title>
        <authorList>
            <person name="Hanschen E.R."/>
            <person name="Marriage T.N."/>
            <person name="Ferris P.J."/>
            <person name="Hamaji T."/>
            <person name="Toyoda A."/>
            <person name="Fujiyama A."/>
            <person name="Neme R."/>
            <person name="Noguchi H."/>
            <person name="Minakuchi Y."/>
            <person name="Suzuki M."/>
            <person name="Kawai-Toyooka H."/>
            <person name="Smith D.R."/>
            <person name="Sparks H."/>
            <person name="Anderson J."/>
            <person name="Bakaric R."/>
            <person name="Luria V."/>
            <person name="Karger A."/>
            <person name="Kirschner M.W."/>
            <person name="Durand P.M."/>
            <person name="Michod R.E."/>
            <person name="Nozaki H."/>
            <person name="Olson B.J."/>
        </authorList>
    </citation>
    <scope>NUCLEOTIDE SEQUENCE [LARGE SCALE GENOMIC DNA]</scope>
    <source>
        <strain evidence="3">NIES-2863</strain>
    </source>
</reference>
<evidence type="ECO:0000256" key="1">
    <source>
        <dbReference type="SAM" id="MobiDB-lite"/>
    </source>
</evidence>
<feature type="compositionally biased region" description="Basic and acidic residues" evidence="1">
    <location>
        <begin position="506"/>
        <end position="515"/>
    </location>
</feature>
<protein>
    <submittedName>
        <fullName evidence="2">Uncharacterized protein</fullName>
    </submittedName>
</protein>
<evidence type="ECO:0000313" key="3">
    <source>
        <dbReference type="Proteomes" id="UP000075714"/>
    </source>
</evidence>
<sequence length="1286" mass="130203">MPPLRLPFLAVDVGDGDSEEDRRSDVEAVGYAASAAAQGVLLQAYRWALFAGSPDVRPAHVAHALLAAACFSRFRTGFVTDPPAQWALELFAVLPGLVLVACAALGYRLPPGALPSLLLPDQSEEQHPDWGTWLTPQLLGEWLGAMAFHGLAPEPRSASAASAGAPAAAATIAVPTSAAGCGGGNGGADSGTTAGGVEVAGHRCQRCHAWLERHVLRCLSSATAWELPALAARLAALAAADPGWARCAARATELACRACLTITPLWNGNRIYQDLINIGDAILTMATLAASVGDGGGAALDCGGGGRGGAVGDLGGAGERAWLAPWAAVELPYQAQRWARKLAARVHKGGPGGMVVGSRRPLPREPEWPTFEQAAMLLLQAVRLASATATVTHGSVADRSGTDSPAPRPSTAKTALPLPPPLTYGLLANLLVALQAQLRTCSAGPEQLGLVRLALEELCALEGSSSCSEHDTCTGAAAFLCDALVRKYARWLPAAQVAYGHGAGNHGDHPSRLDGDSSGGCSGGSGGSDGGGGITTGGRGSGISGTSGISGSSGGDAPCEDVASPSRSSSSTTALMALLPSFVLGQTYRTWAPDLTPPVAAALHRAYFRVATARGAACATGDANAAEPLDTGASSGGAGASAAAAAEDALHVARRCLARLHYPITESQTDMDADPTSSSTVGAGISSGGTSIGGTEDPWAWPRHAPYDSSSSLSSPAGRAAGSTPLQRRGGNHAPPAPAAAQRLLVAREYPDVRNLSPLPPAHRLLQLQAGAAAAAGSGRDPGPGNGSNLSGAPAGLLVALLRAGLVTPASVARGTLAAGPGAEADSALPDLPTVTGAADADADAGADTPRTALSPGFDSRARELRLAPGVATAVVRALVCRCPPECLRPEELWLLHVVDRDARLTARLRREEQEGEAGYNAGAAMAYVRGAQHERSLGTGQDGGEEGSLAARWQDWLGAACRAKVDSSPGLCDHHSSASPPSPSFPPPPSPSPPPVSVPTNCPPTALRPALPPVCRLELLLLQGRHAAAQAALAAMWQGDWYRGDATSLARFSATELLFVMCALVHLKELEELGGVSLGWLSGDGAADEALRLLACPSLAALLAHPAAAWGVGPGGPYAPRDLAAEKRVRGAKLLDAAAGVDEYFERTAAALRQVAATGSSGVLGGGRLDPYRTLDAQGDSAAAFEGQRWLEEGAAGGGAGEGEAYVSTAGSADGGSPGTGGGGGGWTGGMELLQREGVSVTGLRARRAPGARGWEALLGREGAARLRSALAAMGYDPAAWMAGR</sequence>